<evidence type="ECO:0000313" key="1">
    <source>
        <dbReference type="EMBL" id="QCZ53562.1"/>
    </source>
</evidence>
<proteinExistence type="predicted"/>
<dbReference type="Proteomes" id="UP000307074">
    <property type="component" value="Chromosome"/>
</dbReference>
<dbReference type="EMBL" id="CP031198">
    <property type="protein sequence ID" value="QCZ53562.1"/>
    <property type="molecule type" value="Genomic_DNA"/>
</dbReference>
<dbReference type="AlphaFoldDB" id="A0A5B7Y0S2"/>
<evidence type="ECO:0000313" key="2">
    <source>
        <dbReference type="Proteomes" id="UP000307074"/>
    </source>
</evidence>
<protein>
    <submittedName>
        <fullName evidence="1">Uncharacterized protein</fullName>
    </submittedName>
</protein>
<name>A0A5B7Y0S2_LEVBR</name>
<organism evidence="1 2">
    <name type="scientific">Levilactobacillus brevis</name>
    <name type="common">Lactobacillus brevis</name>
    <dbReference type="NCBI Taxonomy" id="1580"/>
    <lineage>
        <taxon>Bacteria</taxon>
        <taxon>Bacillati</taxon>
        <taxon>Bacillota</taxon>
        <taxon>Bacilli</taxon>
        <taxon>Lactobacillales</taxon>
        <taxon>Lactobacillaceae</taxon>
        <taxon>Levilactobacillus</taxon>
    </lineage>
</organism>
<gene>
    <name evidence="1" type="ORF">UCCLBBS449_1627</name>
</gene>
<sequence length="80" mass="9357">MVMARSWTKLIGFLASGCASNRKGMQLELAYRNNRQYEWPVEMGIATREEVELATFDELEMFNYQADKKFELMQGLNPEE</sequence>
<accession>A0A5B7Y0S2</accession>
<reference evidence="1 2" key="1">
    <citation type="submission" date="2018-07" db="EMBL/GenBank/DDBJ databases">
        <authorList>
            <person name="Feyereisen M."/>
        </authorList>
    </citation>
    <scope>NUCLEOTIDE SEQUENCE [LARGE SCALE GENOMIC DNA]</scope>
    <source>
        <strain evidence="1 2">UCCLBBS449</strain>
    </source>
</reference>